<comment type="function">
    <text evidence="19">Glucosidase involved in the degradation of cellulosic biomass. Active on lichenan.</text>
</comment>
<evidence type="ECO:0000256" key="3">
    <source>
        <dbReference type="ARBA" id="ARBA00005641"/>
    </source>
</evidence>
<evidence type="ECO:0000313" key="31">
    <source>
        <dbReference type="Proteomes" id="UP000244722"/>
    </source>
</evidence>
<dbReference type="Pfam" id="PF00150">
    <property type="entry name" value="Cellulase"/>
    <property type="match status" value="1"/>
</dbReference>
<dbReference type="FunFam" id="3.20.20.80:FF:000269">
    <property type="entry name" value="Probable glucan endo-1,6-beta-glucosidase B"/>
    <property type="match status" value="1"/>
</dbReference>
<evidence type="ECO:0000256" key="12">
    <source>
        <dbReference type="ARBA" id="ARBA00023180"/>
    </source>
</evidence>
<dbReference type="SUPFAM" id="SSF51445">
    <property type="entry name" value="(Trans)glycosidases"/>
    <property type="match status" value="1"/>
</dbReference>
<evidence type="ECO:0000256" key="4">
    <source>
        <dbReference type="ARBA" id="ARBA00022475"/>
    </source>
</evidence>
<evidence type="ECO:0000256" key="15">
    <source>
        <dbReference type="ARBA" id="ARBA00023316"/>
    </source>
</evidence>
<dbReference type="GO" id="GO:0046557">
    <property type="term" value="F:glucan endo-1,6-beta-glucosidase activity"/>
    <property type="evidence" value="ECO:0007669"/>
    <property type="project" value="UniProtKB-EC"/>
</dbReference>
<keyword evidence="8 27" id="KW-0378">Hydrolase</keyword>
<evidence type="ECO:0000256" key="24">
    <source>
        <dbReference type="ARBA" id="ARBA00041472"/>
    </source>
</evidence>
<dbReference type="InterPro" id="IPR017853">
    <property type="entry name" value="GH"/>
</dbReference>
<comment type="catalytic activity">
    <reaction evidence="17">
        <text>Random hydrolysis of (1-&gt;6)-linkages in (1-&gt;6)-beta-D-glucans.</text>
        <dbReference type="EC" id="3.2.1.75"/>
    </reaction>
</comment>
<evidence type="ECO:0000256" key="19">
    <source>
        <dbReference type="ARBA" id="ARBA00037126"/>
    </source>
</evidence>
<dbReference type="EMBL" id="NESQ01000006">
    <property type="protein sequence ID" value="PUU83895.1"/>
    <property type="molecule type" value="Genomic_DNA"/>
</dbReference>
<evidence type="ECO:0000256" key="17">
    <source>
        <dbReference type="ARBA" id="ARBA00036633"/>
    </source>
</evidence>
<evidence type="ECO:0000256" key="26">
    <source>
        <dbReference type="ARBA" id="ARBA00043257"/>
    </source>
</evidence>
<dbReference type="OrthoDB" id="1887033at2759"/>
<protein>
    <recommendedName>
        <fullName evidence="25">Beta-1,6-glucanase B</fullName>
        <ecNumber evidence="21">3.2.1.58</ecNumber>
        <ecNumber evidence="22">3.2.1.75</ecNumber>
    </recommendedName>
    <alternativeName>
        <fullName evidence="24">Endo-1,6-beta-D-glucanase B</fullName>
    </alternativeName>
    <alternativeName>
        <fullName evidence="26">Endo-1,6-beta-glucanase B</fullName>
    </alternativeName>
    <alternativeName>
        <fullName evidence="23">Exo-1,3-beta-glucanase D</fullName>
    </alternativeName>
</protein>
<evidence type="ECO:0000256" key="28">
    <source>
        <dbReference type="SAM" id="SignalP"/>
    </source>
</evidence>
<dbReference type="PANTHER" id="PTHR31297">
    <property type="entry name" value="GLUCAN ENDO-1,6-BETA-GLUCOSIDASE B"/>
    <property type="match status" value="1"/>
</dbReference>
<comment type="subcellular location">
    <subcellularLocation>
        <location evidence="1">Cell membrane</location>
        <topology evidence="1">Single-pass type II membrane protein</topology>
    </subcellularLocation>
    <subcellularLocation>
        <location evidence="2">Secreted</location>
    </subcellularLocation>
</comment>
<keyword evidence="7 28" id="KW-0732">Signal</keyword>
<accession>A0A2T7A854</accession>
<evidence type="ECO:0000256" key="6">
    <source>
        <dbReference type="ARBA" id="ARBA00022692"/>
    </source>
</evidence>
<proteinExistence type="inferred from homology"/>
<dbReference type="STRING" id="42251.A0A2T7A854"/>
<dbReference type="Gene3D" id="3.20.20.80">
    <property type="entry name" value="Glycosidases"/>
    <property type="match status" value="1"/>
</dbReference>
<keyword evidence="14 27" id="KW-0326">Glycosidase</keyword>
<evidence type="ECO:0000256" key="1">
    <source>
        <dbReference type="ARBA" id="ARBA00004401"/>
    </source>
</evidence>
<comment type="caution">
    <text evidence="30">The sequence shown here is derived from an EMBL/GenBank/DDBJ whole genome shotgun (WGS) entry which is preliminary data.</text>
</comment>
<comment type="similarity">
    <text evidence="3 27">Belongs to the glycosyl hydrolase 5 (cellulase A) family.</text>
</comment>
<evidence type="ECO:0000256" key="14">
    <source>
        <dbReference type="ARBA" id="ARBA00023295"/>
    </source>
</evidence>
<evidence type="ECO:0000256" key="10">
    <source>
        <dbReference type="ARBA" id="ARBA00022989"/>
    </source>
</evidence>
<name>A0A2T7A854_TUBBO</name>
<sequence>MKLSSLLLSSLLAAPGLVTAWLPEGKIRGVNLGGLFVVEPWMMQDEWNAMGCGGQPSEFDCVLKLGQSAANSAFQSHRNRWITQADITEIKSLNLNTIRIPLGYWIYEDLVFADSEHFPQGAFQYLERVCKWAGDAGLYIIIDLHGAPGAQQKFQPFTGQNSPNAGFYVDWQYERAYKWLEWMTNIIHTNPNFSQAGTIQLVNEPVQDGNTQGSMIQQYYPTAFSRIRAVESKLGVPTAKKLHIQMMNEKWGSGNPNAHIPDLTNAFYDDHHYVKWTPGVTVSRDGYMRHSCTDSRSGNWPVITGEWSLSVADNAEWNSEFTLDRADAVEWYRKWWAAQFLSYEKIDGWIYWTWKVNWIGGRNDWRWGYKQGVDAGVIPKNPLDAYRWNACAGFT</sequence>
<evidence type="ECO:0000256" key="2">
    <source>
        <dbReference type="ARBA" id="ARBA00004613"/>
    </source>
</evidence>
<keyword evidence="13" id="KW-0119">Carbohydrate metabolism</keyword>
<evidence type="ECO:0000313" key="30">
    <source>
        <dbReference type="EMBL" id="PUU83895.1"/>
    </source>
</evidence>
<keyword evidence="6" id="KW-0812">Transmembrane</keyword>
<evidence type="ECO:0000256" key="5">
    <source>
        <dbReference type="ARBA" id="ARBA00022525"/>
    </source>
</evidence>
<dbReference type="GO" id="GO:0004338">
    <property type="term" value="F:glucan exo-1,3-beta-glucosidase activity"/>
    <property type="evidence" value="ECO:0007669"/>
    <property type="project" value="UniProtKB-EC"/>
</dbReference>
<evidence type="ECO:0000256" key="27">
    <source>
        <dbReference type="RuleBase" id="RU361153"/>
    </source>
</evidence>
<dbReference type="AlphaFoldDB" id="A0A2T7A854"/>
<evidence type="ECO:0000256" key="22">
    <source>
        <dbReference type="ARBA" id="ARBA00038935"/>
    </source>
</evidence>
<keyword evidence="11" id="KW-0472">Membrane</keyword>
<evidence type="ECO:0000256" key="23">
    <source>
        <dbReference type="ARBA" id="ARBA00041260"/>
    </source>
</evidence>
<keyword evidence="16" id="KW-0624">Polysaccharide degradation</keyword>
<dbReference type="InterPro" id="IPR050386">
    <property type="entry name" value="Glycosyl_hydrolase_5"/>
</dbReference>
<dbReference type="EC" id="3.2.1.58" evidence="21"/>
<feature type="domain" description="Glycoside hydrolase family 5" evidence="29">
    <location>
        <begin position="79"/>
        <end position="355"/>
    </location>
</feature>
<dbReference type="EC" id="3.2.1.75" evidence="22"/>
<dbReference type="GO" id="GO:0005576">
    <property type="term" value="C:extracellular region"/>
    <property type="evidence" value="ECO:0007669"/>
    <property type="project" value="UniProtKB-SubCell"/>
</dbReference>
<keyword evidence="4" id="KW-1003">Cell membrane</keyword>
<dbReference type="GO" id="GO:0009986">
    <property type="term" value="C:cell surface"/>
    <property type="evidence" value="ECO:0007669"/>
    <property type="project" value="TreeGrafter"/>
</dbReference>
<evidence type="ECO:0000256" key="8">
    <source>
        <dbReference type="ARBA" id="ARBA00022801"/>
    </source>
</evidence>
<dbReference type="Proteomes" id="UP000244722">
    <property type="component" value="Unassembled WGS sequence"/>
</dbReference>
<evidence type="ECO:0000256" key="13">
    <source>
        <dbReference type="ARBA" id="ARBA00023277"/>
    </source>
</evidence>
<keyword evidence="31" id="KW-1185">Reference proteome</keyword>
<feature type="chain" id="PRO_5015457395" description="Beta-1,6-glucanase B" evidence="28">
    <location>
        <begin position="21"/>
        <end position="395"/>
    </location>
</feature>
<evidence type="ECO:0000256" key="18">
    <source>
        <dbReference type="ARBA" id="ARBA00036824"/>
    </source>
</evidence>
<organism evidence="30 31">
    <name type="scientific">Tuber borchii</name>
    <name type="common">White truffle</name>
    <dbReference type="NCBI Taxonomy" id="42251"/>
    <lineage>
        <taxon>Eukaryota</taxon>
        <taxon>Fungi</taxon>
        <taxon>Dikarya</taxon>
        <taxon>Ascomycota</taxon>
        <taxon>Pezizomycotina</taxon>
        <taxon>Pezizomycetes</taxon>
        <taxon>Pezizales</taxon>
        <taxon>Tuberaceae</taxon>
        <taxon>Tuber</taxon>
    </lineage>
</organism>
<evidence type="ECO:0000256" key="20">
    <source>
        <dbReference type="ARBA" id="ARBA00037628"/>
    </source>
</evidence>
<evidence type="ECO:0000259" key="29">
    <source>
        <dbReference type="Pfam" id="PF00150"/>
    </source>
</evidence>
<gene>
    <name evidence="30" type="ORF">B9Z19DRAFT_1170891</name>
</gene>
<keyword evidence="15" id="KW-0961">Cell wall biogenesis/degradation</keyword>
<evidence type="ECO:0000256" key="9">
    <source>
        <dbReference type="ARBA" id="ARBA00022968"/>
    </source>
</evidence>
<evidence type="ECO:0000256" key="11">
    <source>
        <dbReference type="ARBA" id="ARBA00023136"/>
    </source>
</evidence>
<comment type="catalytic activity">
    <reaction evidence="18">
        <text>Successive hydrolysis of beta-D-glucose units from the non-reducing ends of (1-&gt;3)-beta-D-glucans, releasing alpha-glucose.</text>
        <dbReference type="EC" id="3.2.1.58"/>
    </reaction>
</comment>
<keyword evidence="5" id="KW-0964">Secreted</keyword>
<keyword evidence="12" id="KW-0325">Glycoprotein</keyword>
<comment type="function">
    <text evidence="20">Beta-glucanases participate in the metabolism of beta-glucan, the main structural component of the cell wall. Acts on lutean, pustulan and 1,6-oligo-beta-D-glucosides.</text>
</comment>
<evidence type="ECO:0000256" key="25">
    <source>
        <dbReference type="ARBA" id="ARBA00042025"/>
    </source>
</evidence>
<dbReference type="GO" id="GO:0009251">
    <property type="term" value="P:glucan catabolic process"/>
    <property type="evidence" value="ECO:0007669"/>
    <property type="project" value="TreeGrafter"/>
</dbReference>
<keyword evidence="9" id="KW-0735">Signal-anchor</keyword>
<feature type="signal peptide" evidence="28">
    <location>
        <begin position="1"/>
        <end position="20"/>
    </location>
</feature>
<evidence type="ECO:0000256" key="21">
    <source>
        <dbReference type="ARBA" id="ARBA00038929"/>
    </source>
</evidence>
<keyword evidence="10" id="KW-1133">Transmembrane helix</keyword>
<dbReference type="PANTHER" id="PTHR31297:SF34">
    <property type="entry name" value="GLUCAN 1,3-BETA-GLUCOSIDASE 2"/>
    <property type="match status" value="1"/>
</dbReference>
<dbReference type="InterPro" id="IPR001547">
    <property type="entry name" value="Glyco_hydro_5"/>
</dbReference>
<dbReference type="GO" id="GO:0071555">
    <property type="term" value="P:cell wall organization"/>
    <property type="evidence" value="ECO:0007669"/>
    <property type="project" value="UniProtKB-KW"/>
</dbReference>
<reference evidence="30 31" key="1">
    <citation type="submission" date="2017-04" db="EMBL/GenBank/DDBJ databases">
        <title>Draft genome sequence of Tuber borchii Vittad., a whitish edible truffle.</title>
        <authorList>
            <consortium name="DOE Joint Genome Institute"/>
            <person name="Murat C."/>
            <person name="Kuo A."/>
            <person name="Barry K.W."/>
            <person name="Clum A."/>
            <person name="Dockter R.B."/>
            <person name="Fauchery L."/>
            <person name="Iotti M."/>
            <person name="Kohler A."/>
            <person name="Labutti K."/>
            <person name="Lindquist E.A."/>
            <person name="Lipzen A."/>
            <person name="Ohm R.A."/>
            <person name="Wang M."/>
            <person name="Grigoriev I.V."/>
            <person name="Zambonelli A."/>
            <person name="Martin F.M."/>
        </authorList>
    </citation>
    <scope>NUCLEOTIDE SEQUENCE [LARGE SCALE GENOMIC DNA]</scope>
    <source>
        <strain evidence="30 31">Tbo3840</strain>
    </source>
</reference>
<evidence type="ECO:0000256" key="7">
    <source>
        <dbReference type="ARBA" id="ARBA00022729"/>
    </source>
</evidence>
<dbReference type="GO" id="GO:0005886">
    <property type="term" value="C:plasma membrane"/>
    <property type="evidence" value="ECO:0007669"/>
    <property type="project" value="UniProtKB-SubCell"/>
</dbReference>
<evidence type="ECO:0000256" key="16">
    <source>
        <dbReference type="ARBA" id="ARBA00023326"/>
    </source>
</evidence>